<feature type="transmembrane region" description="Helical" evidence="7">
    <location>
        <begin position="260"/>
        <end position="278"/>
    </location>
</feature>
<dbReference type="InterPro" id="IPR000620">
    <property type="entry name" value="EamA_dom"/>
</dbReference>
<comment type="caution">
    <text evidence="9">The sequence shown here is derived from an EMBL/GenBank/DDBJ whole genome shotgun (WGS) entry which is preliminary data.</text>
</comment>
<dbReference type="InterPro" id="IPR037185">
    <property type="entry name" value="EmrE-like"/>
</dbReference>
<organism evidence="9 10">
    <name type="scientific">Microbacterium stercoris</name>
    <dbReference type="NCBI Taxonomy" id="2820289"/>
    <lineage>
        <taxon>Bacteria</taxon>
        <taxon>Bacillati</taxon>
        <taxon>Actinomycetota</taxon>
        <taxon>Actinomycetes</taxon>
        <taxon>Micrococcales</taxon>
        <taxon>Microbacteriaceae</taxon>
        <taxon>Microbacterium</taxon>
    </lineage>
</organism>
<dbReference type="RefSeq" id="WP_208500944.1">
    <property type="nucleotide sequence ID" value="NZ_JAGFOA010000002.1"/>
</dbReference>
<dbReference type="PANTHER" id="PTHR42920">
    <property type="entry name" value="OS03G0707200 PROTEIN-RELATED"/>
    <property type="match status" value="1"/>
</dbReference>
<evidence type="ECO:0000313" key="10">
    <source>
        <dbReference type="Proteomes" id="UP000680132"/>
    </source>
</evidence>
<feature type="transmembrane region" description="Helical" evidence="7">
    <location>
        <begin position="93"/>
        <end position="113"/>
    </location>
</feature>
<evidence type="ECO:0000313" key="9">
    <source>
        <dbReference type="EMBL" id="MBO3662792.1"/>
    </source>
</evidence>
<feature type="transmembrane region" description="Helical" evidence="7">
    <location>
        <begin position="69"/>
        <end position="87"/>
    </location>
</feature>
<dbReference type="Pfam" id="PF00892">
    <property type="entry name" value="EamA"/>
    <property type="match status" value="1"/>
</dbReference>
<feature type="domain" description="EamA" evidence="8">
    <location>
        <begin position="145"/>
        <end position="275"/>
    </location>
</feature>
<comment type="similarity">
    <text evidence="2">Belongs to the EamA transporter family.</text>
</comment>
<dbReference type="PANTHER" id="PTHR42920:SF5">
    <property type="entry name" value="EAMA DOMAIN-CONTAINING PROTEIN"/>
    <property type="match status" value="1"/>
</dbReference>
<dbReference type="AlphaFoldDB" id="A0A939TWL8"/>
<dbReference type="InterPro" id="IPR051258">
    <property type="entry name" value="Diverse_Substrate_Transporter"/>
</dbReference>
<name>A0A939TWL8_9MICO</name>
<gene>
    <name evidence="9" type="ORF">J5V96_04605</name>
</gene>
<evidence type="ECO:0000256" key="6">
    <source>
        <dbReference type="ARBA" id="ARBA00023136"/>
    </source>
</evidence>
<evidence type="ECO:0000256" key="4">
    <source>
        <dbReference type="ARBA" id="ARBA00022692"/>
    </source>
</evidence>
<dbReference type="SUPFAM" id="SSF103481">
    <property type="entry name" value="Multidrug resistance efflux transporter EmrE"/>
    <property type="match status" value="1"/>
</dbReference>
<feature type="transmembrane region" description="Helical" evidence="7">
    <location>
        <begin position="176"/>
        <end position="198"/>
    </location>
</feature>
<accession>A0A939TWL8</accession>
<keyword evidence="10" id="KW-1185">Reference proteome</keyword>
<keyword evidence="5 7" id="KW-1133">Transmembrane helix</keyword>
<evidence type="ECO:0000259" key="8">
    <source>
        <dbReference type="Pfam" id="PF00892"/>
    </source>
</evidence>
<feature type="transmembrane region" description="Helical" evidence="7">
    <location>
        <begin position="39"/>
        <end position="57"/>
    </location>
</feature>
<evidence type="ECO:0000256" key="3">
    <source>
        <dbReference type="ARBA" id="ARBA00022475"/>
    </source>
</evidence>
<dbReference type="GO" id="GO:0005886">
    <property type="term" value="C:plasma membrane"/>
    <property type="evidence" value="ECO:0007669"/>
    <property type="project" value="UniProtKB-SubCell"/>
</dbReference>
<dbReference type="EMBL" id="JAGFOA010000002">
    <property type="protein sequence ID" value="MBO3662792.1"/>
    <property type="molecule type" value="Genomic_DNA"/>
</dbReference>
<feature type="transmembrane region" description="Helical" evidence="7">
    <location>
        <begin position="120"/>
        <end position="138"/>
    </location>
</feature>
<comment type="subcellular location">
    <subcellularLocation>
        <location evidence="1">Cell membrane</location>
        <topology evidence="1">Multi-pass membrane protein</topology>
    </subcellularLocation>
</comment>
<keyword evidence="4 7" id="KW-0812">Transmembrane</keyword>
<reference evidence="9" key="1">
    <citation type="submission" date="2021-03" db="EMBL/GenBank/DDBJ databases">
        <title>Microbacterium sp. nov., a novel actinobacterium isolated from cow dung.</title>
        <authorList>
            <person name="Zhang L."/>
        </authorList>
    </citation>
    <scope>NUCLEOTIDE SEQUENCE</scope>
    <source>
        <strain evidence="9">NEAU-LLB</strain>
    </source>
</reference>
<evidence type="ECO:0000256" key="5">
    <source>
        <dbReference type="ARBA" id="ARBA00022989"/>
    </source>
</evidence>
<feature type="transmembrane region" description="Helical" evidence="7">
    <location>
        <begin position="144"/>
        <end position="164"/>
    </location>
</feature>
<protein>
    <submittedName>
        <fullName evidence="9">EamA family transporter</fullName>
    </submittedName>
</protein>
<keyword evidence="3" id="KW-1003">Cell membrane</keyword>
<evidence type="ECO:0000256" key="1">
    <source>
        <dbReference type="ARBA" id="ARBA00004651"/>
    </source>
</evidence>
<evidence type="ECO:0000256" key="2">
    <source>
        <dbReference type="ARBA" id="ARBA00007362"/>
    </source>
</evidence>
<feature type="transmembrane region" description="Helical" evidence="7">
    <location>
        <begin position="204"/>
        <end position="222"/>
    </location>
</feature>
<evidence type="ECO:0000256" key="7">
    <source>
        <dbReference type="SAM" id="Phobius"/>
    </source>
</evidence>
<dbReference type="PROSITE" id="PS51257">
    <property type="entry name" value="PROKAR_LIPOPROTEIN"/>
    <property type="match status" value="1"/>
</dbReference>
<keyword evidence="6 7" id="KW-0472">Membrane</keyword>
<dbReference type="Proteomes" id="UP000680132">
    <property type="component" value="Unassembled WGS sequence"/>
</dbReference>
<sequence length="289" mass="29467">MSALRSTSSAAVGLVALGLACQEIGAAIAVRLFPHTGPLGIVMLRLVFSALILLAIARPSLRGRTRAQWAAVVRLGLALAVMNGMFYLALERLALGVTVTIEVLGPLALSILVAGTRVAWLWAGLALAGVVALGGGGWDRLDPVGVIFALGAAVFWAAYIRCQAAVGRAFPQLEGLALAMAIGALVSLPFGVAAAGPALIRIDLLALGAGVAILSSTIPYALELIALRRMSEAAFGILMSLSPATAALAGWLLLGQGLTWLEAVGLALVVCASAGAVWRARGRPAEPLA</sequence>
<feature type="transmembrane region" description="Helical" evidence="7">
    <location>
        <begin position="234"/>
        <end position="254"/>
    </location>
</feature>
<proteinExistence type="inferred from homology"/>